<dbReference type="Proteomes" id="UP000445144">
    <property type="component" value="Unassembled WGS sequence"/>
</dbReference>
<dbReference type="PROSITE" id="PS50076">
    <property type="entry name" value="DNAJ_2"/>
    <property type="match status" value="1"/>
</dbReference>
<dbReference type="SUPFAM" id="SSF46565">
    <property type="entry name" value="Chaperone J-domain"/>
    <property type="match status" value="1"/>
</dbReference>
<dbReference type="InterPro" id="IPR029051">
    <property type="entry name" value="DUF4352"/>
</dbReference>
<dbReference type="PRINTS" id="PR00625">
    <property type="entry name" value="JDOMAIN"/>
</dbReference>
<dbReference type="CDD" id="cd06257">
    <property type="entry name" value="DnaJ"/>
    <property type="match status" value="1"/>
</dbReference>
<keyword evidence="2" id="KW-0143">Chaperone</keyword>
<evidence type="ECO:0000256" key="1">
    <source>
        <dbReference type="ARBA" id="ARBA00022729"/>
    </source>
</evidence>
<dbReference type="SMART" id="SM00271">
    <property type="entry name" value="DnaJ"/>
    <property type="match status" value="1"/>
</dbReference>
<dbReference type="GO" id="GO:0051787">
    <property type="term" value="F:misfolded protein binding"/>
    <property type="evidence" value="ECO:0007669"/>
    <property type="project" value="TreeGrafter"/>
</dbReference>
<dbReference type="InterPro" id="IPR036869">
    <property type="entry name" value="J_dom_sf"/>
</dbReference>
<dbReference type="Gene3D" id="2.60.40.1240">
    <property type="match status" value="1"/>
</dbReference>
<accession>A0A6N4XA71</accession>
<proteinExistence type="predicted"/>
<dbReference type="AlphaFoldDB" id="A0A6N4XA71"/>
<organism evidence="4 5">
    <name type="scientific">Chryseobacterium potabilaquae</name>
    <dbReference type="NCBI Taxonomy" id="2675057"/>
    <lineage>
        <taxon>Bacteria</taxon>
        <taxon>Pseudomonadati</taxon>
        <taxon>Bacteroidota</taxon>
        <taxon>Flavobacteriia</taxon>
        <taxon>Flavobacteriales</taxon>
        <taxon>Weeksellaceae</taxon>
        <taxon>Chryseobacterium group</taxon>
        <taxon>Chryseobacterium</taxon>
    </lineage>
</organism>
<dbReference type="PANTHER" id="PTHR44360:SF1">
    <property type="entry name" value="DNAJ HOMOLOG SUBFAMILY B MEMBER 9"/>
    <property type="match status" value="1"/>
</dbReference>
<keyword evidence="1" id="KW-0732">Signal</keyword>
<dbReference type="EMBL" id="CACVBR010000042">
    <property type="protein sequence ID" value="CAA7197199.1"/>
    <property type="molecule type" value="Genomic_DNA"/>
</dbReference>
<sequence>MKQYFQILNLSENCSEQELKDSFRKLSQKYHPDKNNGSTEYVNLFIKIREAYERLLIYFTTNSKKSNEKKYNESFKYYEFINKGGIFKEDLFQEDMENLTIQKIHLLNQTINIGAFDYLINSFEFKKEIDNSIINSKSDGYYLIVNVEIKNITMQMQKLHNYMFRIFDFDGCFYEFSNQGLSALFYSQITIIPFFGKEQNPNIKSNINLIFEVPNIDNYYLQLCGGTYDWKENICICDEIATVLLKT</sequence>
<dbReference type="Pfam" id="PF00226">
    <property type="entry name" value="DnaJ"/>
    <property type="match status" value="1"/>
</dbReference>
<dbReference type="Gene3D" id="1.10.287.110">
    <property type="entry name" value="DnaJ domain"/>
    <property type="match status" value="1"/>
</dbReference>
<dbReference type="GO" id="GO:0036503">
    <property type="term" value="P:ERAD pathway"/>
    <property type="evidence" value="ECO:0007669"/>
    <property type="project" value="TreeGrafter"/>
</dbReference>
<reference evidence="4 5" key="1">
    <citation type="submission" date="2020-01" db="EMBL/GenBank/DDBJ databases">
        <authorList>
            <person name="Rodrigo-Torres L."/>
            <person name="Arahal R. D."/>
            <person name="Lucena T."/>
        </authorList>
    </citation>
    <scope>NUCLEOTIDE SEQUENCE [LARGE SCALE GENOMIC DNA]</scope>
    <source>
        <strain evidence="4 5">CECT 9293</strain>
    </source>
</reference>
<dbReference type="Pfam" id="PF11611">
    <property type="entry name" value="DUF4352"/>
    <property type="match status" value="1"/>
</dbReference>
<evidence type="ECO:0000256" key="2">
    <source>
        <dbReference type="ARBA" id="ARBA00023186"/>
    </source>
</evidence>
<evidence type="ECO:0000313" key="4">
    <source>
        <dbReference type="EMBL" id="CAA7197199.1"/>
    </source>
</evidence>
<feature type="domain" description="J" evidence="3">
    <location>
        <begin position="3"/>
        <end position="75"/>
    </location>
</feature>
<dbReference type="InterPro" id="IPR001623">
    <property type="entry name" value="DnaJ_domain"/>
</dbReference>
<evidence type="ECO:0000313" key="5">
    <source>
        <dbReference type="Proteomes" id="UP000445144"/>
    </source>
</evidence>
<name>A0A6N4XA71_9FLAO</name>
<gene>
    <name evidence="4" type="primary">dnaJ_3</name>
    <name evidence="4" type="ORF">CHRY9293_03253</name>
</gene>
<dbReference type="GO" id="GO:0051087">
    <property type="term" value="F:protein-folding chaperone binding"/>
    <property type="evidence" value="ECO:0007669"/>
    <property type="project" value="TreeGrafter"/>
</dbReference>
<keyword evidence="5" id="KW-1185">Reference proteome</keyword>
<dbReference type="RefSeq" id="WP_162033892.1">
    <property type="nucleotide sequence ID" value="NZ_CACVBR010000042.1"/>
</dbReference>
<dbReference type="InterPro" id="IPR029050">
    <property type="entry name" value="Immunoprotect_excell_Ig-like"/>
</dbReference>
<dbReference type="InterPro" id="IPR051948">
    <property type="entry name" value="Hsp70_co-chaperone_J-domain"/>
</dbReference>
<protein>
    <submittedName>
        <fullName evidence="4">Chaperone protein DnaJ</fullName>
    </submittedName>
</protein>
<dbReference type="PANTHER" id="PTHR44360">
    <property type="entry name" value="DNAJ HOMOLOG SUBFAMILY B MEMBER 9"/>
    <property type="match status" value="1"/>
</dbReference>
<evidence type="ECO:0000259" key="3">
    <source>
        <dbReference type="PROSITE" id="PS50076"/>
    </source>
</evidence>